<accession>W6YY48</accession>
<protein>
    <submittedName>
        <fullName evidence="2">Uncharacterized protein</fullName>
    </submittedName>
</protein>
<organism evidence="2 3">
    <name type="scientific">Bipolaris oryzae ATCC 44560</name>
    <dbReference type="NCBI Taxonomy" id="930090"/>
    <lineage>
        <taxon>Eukaryota</taxon>
        <taxon>Fungi</taxon>
        <taxon>Dikarya</taxon>
        <taxon>Ascomycota</taxon>
        <taxon>Pezizomycotina</taxon>
        <taxon>Dothideomycetes</taxon>
        <taxon>Pleosporomycetidae</taxon>
        <taxon>Pleosporales</taxon>
        <taxon>Pleosporineae</taxon>
        <taxon>Pleosporaceae</taxon>
        <taxon>Bipolaris</taxon>
    </lineage>
</organism>
<feature type="compositionally biased region" description="Low complexity" evidence="1">
    <location>
        <begin position="43"/>
        <end position="55"/>
    </location>
</feature>
<dbReference type="OrthoDB" id="3690882at2759"/>
<feature type="region of interest" description="Disordered" evidence="1">
    <location>
        <begin position="36"/>
        <end position="60"/>
    </location>
</feature>
<reference evidence="2 3" key="1">
    <citation type="journal article" date="2013" name="PLoS Genet.">
        <title>Comparative genome structure, secondary metabolite, and effector coding capacity across Cochliobolus pathogens.</title>
        <authorList>
            <person name="Condon B.J."/>
            <person name="Leng Y."/>
            <person name="Wu D."/>
            <person name="Bushley K.E."/>
            <person name="Ohm R.A."/>
            <person name="Otillar R."/>
            <person name="Martin J."/>
            <person name="Schackwitz W."/>
            <person name="Grimwood J."/>
            <person name="MohdZainudin N."/>
            <person name="Xue C."/>
            <person name="Wang R."/>
            <person name="Manning V.A."/>
            <person name="Dhillon B."/>
            <person name="Tu Z.J."/>
            <person name="Steffenson B.J."/>
            <person name="Salamov A."/>
            <person name="Sun H."/>
            <person name="Lowry S."/>
            <person name="LaButti K."/>
            <person name="Han J."/>
            <person name="Copeland A."/>
            <person name="Lindquist E."/>
            <person name="Barry K."/>
            <person name="Schmutz J."/>
            <person name="Baker S.E."/>
            <person name="Ciuffetti L.M."/>
            <person name="Grigoriev I.V."/>
            <person name="Zhong S."/>
            <person name="Turgeon B.G."/>
        </authorList>
    </citation>
    <scope>NUCLEOTIDE SEQUENCE [LARGE SCALE GENOMIC DNA]</scope>
    <source>
        <strain evidence="2 3">ATCC 44560</strain>
    </source>
</reference>
<keyword evidence="3" id="KW-1185">Reference proteome</keyword>
<evidence type="ECO:0000313" key="2">
    <source>
        <dbReference type="EMBL" id="EUC42498.1"/>
    </source>
</evidence>
<dbReference type="AlphaFoldDB" id="W6YY48"/>
<dbReference type="HOGENOM" id="CLU_202714_0_0_1"/>
<dbReference type="GeneID" id="19118278"/>
<evidence type="ECO:0000256" key="1">
    <source>
        <dbReference type="SAM" id="MobiDB-lite"/>
    </source>
</evidence>
<sequence>MQSQIRRIRFIPYALQLLQKPSTMLIDVRPQFMLTPDPMHGTSSEPSISQPSKSQTPKPCHALNHAHVMLF</sequence>
<dbReference type="KEGG" id="bor:COCMIDRAFT_103346"/>
<name>W6YY48_COCMI</name>
<dbReference type="EMBL" id="KI964059">
    <property type="protein sequence ID" value="EUC42498.1"/>
    <property type="molecule type" value="Genomic_DNA"/>
</dbReference>
<dbReference type="RefSeq" id="XP_007690983.1">
    <property type="nucleotide sequence ID" value="XM_007692793.1"/>
</dbReference>
<proteinExistence type="predicted"/>
<evidence type="ECO:0000313" key="3">
    <source>
        <dbReference type="Proteomes" id="UP000054032"/>
    </source>
</evidence>
<dbReference type="Proteomes" id="UP000054032">
    <property type="component" value="Unassembled WGS sequence"/>
</dbReference>
<gene>
    <name evidence="2" type="ORF">COCMIDRAFT_103346</name>
</gene>